<evidence type="ECO:0000313" key="1">
    <source>
        <dbReference type="EMBL" id="SEM46884.1"/>
    </source>
</evidence>
<dbReference type="EMBL" id="FOAN01000012">
    <property type="protein sequence ID" value="SEM46884.1"/>
    <property type="molecule type" value="Genomic_DNA"/>
</dbReference>
<protein>
    <submittedName>
        <fullName evidence="1">Esterase/lipase superfamily enzyme</fullName>
    </submittedName>
</protein>
<keyword evidence="2" id="KW-1185">Reference proteome</keyword>
<dbReference type="PANTHER" id="PTHR36513:SF1">
    <property type="entry name" value="TRANSMEMBRANE PROTEIN"/>
    <property type="match status" value="1"/>
</dbReference>
<dbReference type="RefSeq" id="WP_244544023.1">
    <property type="nucleotide sequence ID" value="NZ_FOAN01000012.1"/>
</dbReference>
<dbReference type="PANTHER" id="PTHR36513">
    <property type="entry name" value="ABC TRANSMEMBRANE TYPE-1 DOMAIN-CONTAINING PROTEIN"/>
    <property type="match status" value="1"/>
</dbReference>
<accession>A0A1H7YM19</accession>
<dbReference type="AlphaFoldDB" id="A0A1H7YM19"/>
<name>A0A1H7YM19_9HYPH</name>
<dbReference type="PROSITE" id="PS51257">
    <property type="entry name" value="PROKAR_LIPOPROTEIN"/>
    <property type="match status" value="1"/>
</dbReference>
<gene>
    <name evidence="1" type="ORF">SAMN04515666_11222</name>
</gene>
<organism evidence="1 2">
    <name type="scientific">Bosea lupini</name>
    <dbReference type="NCBI Taxonomy" id="1036779"/>
    <lineage>
        <taxon>Bacteria</taxon>
        <taxon>Pseudomonadati</taxon>
        <taxon>Pseudomonadota</taxon>
        <taxon>Alphaproteobacteria</taxon>
        <taxon>Hyphomicrobiales</taxon>
        <taxon>Boseaceae</taxon>
        <taxon>Bosea</taxon>
    </lineage>
</organism>
<dbReference type="Gene3D" id="3.40.50.1820">
    <property type="entry name" value="alpha/beta hydrolase"/>
    <property type="match status" value="1"/>
</dbReference>
<proteinExistence type="predicted"/>
<dbReference type="InterPro" id="IPR029058">
    <property type="entry name" value="AB_hydrolase_fold"/>
</dbReference>
<dbReference type="InterPro" id="IPR014586">
    <property type="entry name" value="UCP033909"/>
</dbReference>
<reference evidence="2" key="1">
    <citation type="submission" date="2016-10" db="EMBL/GenBank/DDBJ databases">
        <authorList>
            <person name="Varghese N."/>
            <person name="Submissions S."/>
        </authorList>
    </citation>
    <scope>NUCLEOTIDE SEQUENCE [LARGE SCALE GENOMIC DNA]</scope>
    <source>
        <strain evidence="2">LMG 26383,CCUG 61248,R- 45681</strain>
    </source>
</reference>
<sequence length="386" mass="41410">MAVRMATAAYVRIRTWLIAALVVAVLGAGCGTRPETGFLVPVAAINAEGTAHTILVATTRKRDERPGTFFGGERATPLDFARIEVSVPRGHKSGEIEWASTAPGNAQTDFVVRRAGYLDGERAFVRSLNAQLAAHPRGNRKVMLFIHGYNTMFAEGLYRFAQVVHDAKSPAVPVLFTWASRGELTQYVYDNNSATTARDDLERTIRLIFASDADEVNILAHSMGNWVTVEALRQIKISGGLAQISKLGNLVLAAPDIDLDVFKSQMRRFGKPRKPFFIVLSKDDKALSASRFIAGGQERLGAGSNAAELAELGAVVIDLSDVAATDSSNHGKFAQLAAIAPQLERALAQGVDRKPGAAQEAVGDSLSAVVSLPIKILGLPLRIIAQ</sequence>
<dbReference type="Proteomes" id="UP000199664">
    <property type="component" value="Unassembled WGS sequence"/>
</dbReference>
<dbReference type="Pfam" id="PF05990">
    <property type="entry name" value="DUF900"/>
    <property type="match status" value="1"/>
</dbReference>
<dbReference type="PIRSF" id="PIRSF033909">
    <property type="entry name" value="UCP033909"/>
    <property type="match status" value="1"/>
</dbReference>
<evidence type="ECO:0000313" key="2">
    <source>
        <dbReference type="Proteomes" id="UP000199664"/>
    </source>
</evidence>
<dbReference type="STRING" id="1036779.SAMN04515666_11222"/>
<dbReference type="SUPFAM" id="SSF53474">
    <property type="entry name" value="alpha/beta-Hydrolases"/>
    <property type="match status" value="1"/>
</dbReference>
<dbReference type="InterPro" id="IPR010297">
    <property type="entry name" value="DUF900_hydrolase"/>
</dbReference>